<name>A0A7T4WE43_9PROT</name>
<dbReference type="Proteomes" id="UP000595420">
    <property type="component" value="Chromosome"/>
</dbReference>
<feature type="transmembrane region" description="Helical" evidence="1">
    <location>
        <begin position="141"/>
        <end position="158"/>
    </location>
</feature>
<keyword evidence="1" id="KW-0472">Membrane</keyword>
<feature type="transmembrane region" description="Helical" evidence="1">
    <location>
        <begin position="165"/>
        <end position="190"/>
    </location>
</feature>
<keyword evidence="1" id="KW-1133">Transmembrane helix</keyword>
<feature type="transmembrane region" description="Helical" evidence="1">
    <location>
        <begin position="305"/>
        <end position="327"/>
    </location>
</feature>
<reference evidence="2 3" key="1">
    <citation type="submission" date="2020-07" db="EMBL/GenBank/DDBJ databases">
        <title>Complete genome sequence analysis of Acidithiobacillus ferrivorans XJFY6S-08 reveals extreme environmental adaptation to alpine acid mine drainage.</title>
        <authorList>
            <person name="Yan L."/>
            <person name="Ni Y."/>
        </authorList>
    </citation>
    <scope>NUCLEOTIDE SEQUENCE [LARGE SCALE GENOMIC DNA]</scope>
    <source>
        <strain evidence="2 3">XJFY6S-08</strain>
    </source>
</reference>
<accession>A0A7T4WE43</accession>
<evidence type="ECO:0000256" key="1">
    <source>
        <dbReference type="SAM" id="Phobius"/>
    </source>
</evidence>
<feature type="transmembrane region" description="Helical" evidence="1">
    <location>
        <begin position="114"/>
        <end position="135"/>
    </location>
</feature>
<dbReference type="AlphaFoldDB" id="A0A7T4WE43"/>
<evidence type="ECO:0000313" key="2">
    <source>
        <dbReference type="EMBL" id="QQD72742.1"/>
    </source>
</evidence>
<feature type="transmembrane region" description="Helical" evidence="1">
    <location>
        <begin position="210"/>
        <end position="229"/>
    </location>
</feature>
<feature type="transmembrane region" description="Helical" evidence="1">
    <location>
        <begin position="364"/>
        <end position="381"/>
    </location>
</feature>
<dbReference type="RefSeq" id="WP_198660585.1">
    <property type="nucleotide sequence ID" value="NZ_CP059488.1"/>
</dbReference>
<sequence length="562" mass="61761">MGTRWGLFAVLSVAALISSLGTAFQTLPLNPDMAEMALIYQGIVHHGWRFPFTWRFTQDNQILSLLPFALIFYALAGVSGASIIFQGWLIFVVNALLTGLLVKVATKSWRWAGLAWLLALLASPLAIGQPAILAYPVTHNSVWAFGLLGAIGLIRYFTDRPGWALPLLLICVGVGTISDPWFDAAFTAPVLLLAWKSPKWFQTDKATRRALIKAVIITYISGRIAYFGLELLHIVPGRGIGFASLSAISHHLVLLAKSTGILLQLYPFPSGELAWMLWGVYLVGLCGAVTLSFQARQQISPAVKVLLAFSGLSIGIIATAFVLTNFANGIWASRFLVNVFYLAIVALVTFGAVRWFAGSNLTKLLLLITLIGYIIFGFTSIDHAGWRYTSNWAGTHSLAKWFVTHNLYNGYGQYFEAGAPLLGIASNEGITARPLSCNMGYLIPRLSSGDDHFWFGAAALPSSQEPQFVVFDQADSKWGRCTIKSFGNPNMKFKHGALAIWVYRHNLSRQLIMAQDDFKHKWLLMNIANNRKAITKVGTTLGISSGWAQNAYTWLLKHGLAT</sequence>
<feature type="transmembrane region" description="Helical" evidence="1">
    <location>
        <begin position="70"/>
        <end position="102"/>
    </location>
</feature>
<feature type="transmembrane region" description="Helical" evidence="1">
    <location>
        <begin position="241"/>
        <end position="263"/>
    </location>
</feature>
<protein>
    <recommendedName>
        <fullName evidence="4">Glycosyltransferase RgtA/B/C/D-like domain-containing protein</fullName>
    </recommendedName>
</protein>
<gene>
    <name evidence="2" type="ORF">H2515_15585</name>
</gene>
<keyword evidence="1" id="KW-0812">Transmembrane</keyword>
<dbReference type="EMBL" id="CP059488">
    <property type="protein sequence ID" value="QQD72742.1"/>
    <property type="molecule type" value="Genomic_DNA"/>
</dbReference>
<evidence type="ECO:0008006" key="4">
    <source>
        <dbReference type="Google" id="ProtNLM"/>
    </source>
</evidence>
<evidence type="ECO:0000313" key="3">
    <source>
        <dbReference type="Proteomes" id="UP000595420"/>
    </source>
</evidence>
<feature type="transmembrane region" description="Helical" evidence="1">
    <location>
        <begin position="275"/>
        <end position="293"/>
    </location>
</feature>
<proteinExistence type="predicted"/>
<organism evidence="2 3">
    <name type="scientific">Acidithiobacillus ferrivorans</name>
    <dbReference type="NCBI Taxonomy" id="160808"/>
    <lineage>
        <taxon>Bacteria</taxon>
        <taxon>Pseudomonadati</taxon>
        <taxon>Pseudomonadota</taxon>
        <taxon>Acidithiobacillia</taxon>
        <taxon>Acidithiobacillales</taxon>
        <taxon>Acidithiobacillaceae</taxon>
        <taxon>Acidithiobacillus</taxon>
    </lineage>
</organism>
<feature type="transmembrane region" description="Helical" evidence="1">
    <location>
        <begin position="339"/>
        <end position="357"/>
    </location>
</feature>